<organism evidence="11 12">
    <name type="scientific">Microvirga lupini</name>
    <dbReference type="NCBI Taxonomy" id="420324"/>
    <lineage>
        <taxon>Bacteria</taxon>
        <taxon>Pseudomonadati</taxon>
        <taxon>Pseudomonadota</taxon>
        <taxon>Alphaproteobacteria</taxon>
        <taxon>Hyphomicrobiales</taxon>
        <taxon>Methylobacteriaceae</taxon>
        <taxon>Microvirga</taxon>
    </lineage>
</organism>
<dbReference type="Gene3D" id="3.10.50.40">
    <property type="match status" value="1"/>
</dbReference>
<evidence type="ECO:0000256" key="4">
    <source>
        <dbReference type="ARBA" id="ARBA00018370"/>
    </source>
</evidence>
<comment type="catalytic activity">
    <reaction evidence="1">
        <text>[protein]-peptidylproline (omega=180) = [protein]-peptidylproline (omega=0)</text>
        <dbReference type="Rhea" id="RHEA:16237"/>
        <dbReference type="Rhea" id="RHEA-COMP:10747"/>
        <dbReference type="Rhea" id="RHEA-COMP:10748"/>
        <dbReference type="ChEBI" id="CHEBI:83833"/>
        <dbReference type="ChEBI" id="CHEBI:83834"/>
        <dbReference type="EC" id="5.2.1.8"/>
    </reaction>
</comment>
<dbReference type="EC" id="5.2.1.8" evidence="3"/>
<evidence type="ECO:0000256" key="3">
    <source>
        <dbReference type="ARBA" id="ARBA00013194"/>
    </source>
</evidence>
<dbReference type="AlphaFoldDB" id="A0A7W4YXG5"/>
<dbReference type="GO" id="GO:0003755">
    <property type="term" value="F:peptidyl-prolyl cis-trans isomerase activity"/>
    <property type="evidence" value="ECO:0007669"/>
    <property type="project" value="UniProtKB-KW"/>
</dbReference>
<dbReference type="InterPro" id="IPR050245">
    <property type="entry name" value="PrsA_foldase"/>
</dbReference>
<evidence type="ECO:0000256" key="8">
    <source>
        <dbReference type="PROSITE-ProRule" id="PRU00278"/>
    </source>
</evidence>
<dbReference type="PROSITE" id="PS50198">
    <property type="entry name" value="PPIC_PPIASE_2"/>
    <property type="match status" value="1"/>
</dbReference>
<evidence type="ECO:0000313" key="11">
    <source>
        <dbReference type="EMBL" id="MBB3020495.1"/>
    </source>
</evidence>
<evidence type="ECO:0000256" key="5">
    <source>
        <dbReference type="ARBA" id="ARBA00023110"/>
    </source>
</evidence>
<keyword evidence="8" id="KW-0413">Isomerase</keyword>
<feature type="chain" id="PRO_5031239552" description="Parvulin-like PPIase" evidence="9">
    <location>
        <begin position="24"/>
        <end position="288"/>
    </location>
</feature>
<dbReference type="InterPro" id="IPR000297">
    <property type="entry name" value="PPIase_PpiC"/>
</dbReference>
<gene>
    <name evidence="11" type="ORF">FHR70_003581</name>
</gene>
<feature type="domain" description="PpiC" evidence="10">
    <location>
        <begin position="115"/>
        <end position="225"/>
    </location>
</feature>
<protein>
    <recommendedName>
        <fullName evidence="4">Parvulin-like PPIase</fullName>
        <ecNumber evidence="3">5.2.1.8</ecNumber>
    </recommendedName>
    <alternativeName>
        <fullName evidence="6">Peptidyl-prolyl cis-trans isomerase plp</fullName>
    </alternativeName>
    <alternativeName>
        <fullName evidence="7">Rotamase plp</fullName>
    </alternativeName>
</protein>
<dbReference type="Pfam" id="PF13145">
    <property type="entry name" value="Rotamase_2"/>
    <property type="match status" value="1"/>
</dbReference>
<dbReference type="EMBL" id="JACHWB010000005">
    <property type="protein sequence ID" value="MBB3020495.1"/>
    <property type="molecule type" value="Genomic_DNA"/>
</dbReference>
<comment type="caution">
    <text evidence="11">The sequence shown here is derived from an EMBL/GenBank/DDBJ whole genome shotgun (WGS) entry which is preliminary data.</text>
</comment>
<keyword evidence="9" id="KW-0732">Signal</keyword>
<dbReference type="SUPFAM" id="SSF54534">
    <property type="entry name" value="FKBP-like"/>
    <property type="match status" value="1"/>
</dbReference>
<evidence type="ECO:0000256" key="7">
    <source>
        <dbReference type="ARBA" id="ARBA00031484"/>
    </source>
</evidence>
<dbReference type="Proteomes" id="UP000532010">
    <property type="component" value="Unassembled WGS sequence"/>
</dbReference>
<evidence type="ECO:0000256" key="2">
    <source>
        <dbReference type="ARBA" id="ARBA00007656"/>
    </source>
</evidence>
<proteinExistence type="inferred from homology"/>
<evidence type="ECO:0000313" key="12">
    <source>
        <dbReference type="Proteomes" id="UP000532010"/>
    </source>
</evidence>
<evidence type="ECO:0000256" key="9">
    <source>
        <dbReference type="SAM" id="SignalP"/>
    </source>
</evidence>
<dbReference type="PANTHER" id="PTHR47245">
    <property type="entry name" value="PEPTIDYLPROLYL ISOMERASE"/>
    <property type="match status" value="1"/>
</dbReference>
<evidence type="ECO:0000256" key="6">
    <source>
        <dbReference type="ARBA" id="ARBA00030642"/>
    </source>
</evidence>
<dbReference type="InterPro" id="IPR046357">
    <property type="entry name" value="PPIase_dom_sf"/>
</dbReference>
<keyword evidence="5 8" id="KW-0697">Rotamase</keyword>
<comment type="similarity">
    <text evidence="2">Belongs to the PpiC/parvulin rotamase family.</text>
</comment>
<evidence type="ECO:0000259" key="10">
    <source>
        <dbReference type="PROSITE" id="PS50198"/>
    </source>
</evidence>
<dbReference type="PANTHER" id="PTHR47245:SF2">
    <property type="entry name" value="PEPTIDYL-PROLYL CIS-TRANS ISOMERASE HP_0175-RELATED"/>
    <property type="match status" value="1"/>
</dbReference>
<accession>A0A7W4YXG5</accession>
<sequence length="288" mass="31920">MRLLKEPLLHFLVLGGLLFAAHAAVAPSEDKAPSASAVRITEADADWLKEMWTRQWRRPPTAEELTRLVADHIREEVLAREAKALELDVGDTVIRRRLAQKMAFLLDDTLQVAEPPEAELRTMYGARPDLVRTPPRVSFTQVFFRREQGADRARATLAALTGGSAMPEEQGDGILLGDSFADQDEQALDNLFGPTFAGAVFALPFGRWAGPVESSYGLHLVKVTAVSPPEARPFAEVRGKLAEEWRRQRQEATQDQLLKGLIQKYRVAVDPAVRPFLGPLAGQVEVRP</sequence>
<feature type="signal peptide" evidence="9">
    <location>
        <begin position="1"/>
        <end position="23"/>
    </location>
</feature>
<dbReference type="RefSeq" id="WP_183452562.1">
    <property type="nucleotide sequence ID" value="NZ_JACHWB010000005.1"/>
</dbReference>
<keyword evidence="12" id="KW-1185">Reference proteome</keyword>
<evidence type="ECO:0000256" key="1">
    <source>
        <dbReference type="ARBA" id="ARBA00000971"/>
    </source>
</evidence>
<reference evidence="11 12" key="1">
    <citation type="submission" date="2020-08" db="EMBL/GenBank/DDBJ databases">
        <title>The Agave Microbiome: Exploring the role of microbial communities in plant adaptations to desert environments.</title>
        <authorList>
            <person name="Partida-Martinez L.P."/>
        </authorList>
    </citation>
    <scope>NUCLEOTIDE SEQUENCE [LARGE SCALE GENOMIC DNA]</scope>
    <source>
        <strain evidence="11 12">AT3.9</strain>
    </source>
</reference>
<name>A0A7W4YXG5_9HYPH</name>